<dbReference type="Proteomes" id="UP000680865">
    <property type="component" value="Unassembled WGS sequence"/>
</dbReference>
<proteinExistence type="predicted"/>
<accession>A0A919SLQ8</accession>
<evidence type="ECO:0000313" key="1">
    <source>
        <dbReference type="EMBL" id="GIM73941.1"/>
    </source>
</evidence>
<comment type="caution">
    <text evidence="1">The sequence shown here is derived from an EMBL/GenBank/DDBJ whole genome shotgun (WGS) entry which is preliminary data.</text>
</comment>
<gene>
    <name evidence="1" type="ORF">Aco04nite_37930</name>
</gene>
<keyword evidence="2" id="KW-1185">Reference proteome</keyword>
<name>A0A919SLQ8_9ACTN</name>
<protein>
    <submittedName>
        <fullName evidence="1">Uncharacterized protein</fullName>
    </submittedName>
</protein>
<evidence type="ECO:0000313" key="2">
    <source>
        <dbReference type="Proteomes" id="UP000680865"/>
    </source>
</evidence>
<organism evidence="1 2">
    <name type="scientific">Winogradskya consettensis</name>
    <dbReference type="NCBI Taxonomy" id="113560"/>
    <lineage>
        <taxon>Bacteria</taxon>
        <taxon>Bacillati</taxon>
        <taxon>Actinomycetota</taxon>
        <taxon>Actinomycetes</taxon>
        <taxon>Micromonosporales</taxon>
        <taxon>Micromonosporaceae</taxon>
        <taxon>Winogradskya</taxon>
    </lineage>
</organism>
<dbReference type="AlphaFoldDB" id="A0A919SLQ8"/>
<reference evidence="1" key="1">
    <citation type="submission" date="2021-03" db="EMBL/GenBank/DDBJ databases">
        <title>Whole genome shotgun sequence of Actinoplanes consettensis NBRC 14913.</title>
        <authorList>
            <person name="Komaki H."/>
            <person name="Tamura T."/>
        </authorList>
    </citation>
    <scope>NUCLEOTIDE SEQUENCE</scope>
    <source>
        <strain evidence="1">NBRC 14913</strain>
    </source>
</reference>
<sequence>MAGMPHARGGTRLDGQRRVGACAAVSGRRQVTVPGYPASSLRDPLWQGSWPDAVELGGVADEFWQRIAVHGLLVPSSWLGQGWPALWGRSFGH</sequence>
<dbReference type="EMBL" id="BOQP01000017">
    <property type="protein sequence ID" value="GIM73941.1"/>
    <property type="molecule type" value="Genomic_DNA"/>
</dbReference>